<proteinExistence type="predicted"/>
<keyword evidence="2" id="KW-1185">Reference proteome</keyword>
<evidence type="ECO:0000313" key="2">
    <source>
        <dbReference type="Proteomes" id="UP000799324"/>
    </source>
</evidence>
<accession>A0A6A6TLV9</accession>
<protein>
    <submittedName>
        <fullName evidence="1">Uncharacterized protein</fullName>
    </submittedName>
</protein>
<dbReference type="Proteomes" id="UP000799324">
    <property type="component" value="Unassembled WGS sequence"/>
</dbReference>
<dbReference type="EMBL" id="MU004296">
    <property type="protein sequence ID" value="KAF2661059.1"/>
    <property type="molecule type" value="Genomic_DNA"/>
</dbReference>
<reference evidence="1" key="1">
    <citation type="journal article" date="2020" name="Stud. Mycol.">
        <title>101 Dothideomycetes genomes: a test case for predicting lifestyles and emergence of pathogens.</title>
        <authorList>
            <person name="Haridas S."/>
            <person name="Albert R."/>
            <person name="Binder M."/>
            <person name="Bloem J."/>
            <person name="Labutti K."/>
            <person name="Salamov A."/>
            <person name="Andreopoulos B."/>
            <person name="Baker S."/>
            <person name="Barry K."/>
            <person name="Bills G."/>
            <person name="Bluhm B."/>
            <person name="Cannon C."/>
            <person name="Castanera R."/>
            <person name="Culley D."/>
            <person name="Daum C."/>
            <person name="Ezra D."/>
            <person name="Gonzalez J."/>
            <person name="Henrissat B."/>
            <person name="Kuo A."/>
            <person name="Liang C."/>
            <person name="Lipzen A."/>
            <person name="Lutzoni F."/>
            <person name="Magnuson J."/>
            <person name="Mondo S."/>
            <person name="Nolan M."/>
            <person name="Ohm R."/>
            <person name="Pangilinan J."/>
            <person name="Park H.-J."/>
            <person name="Ramirez L."/>
            <person name="Alfaro M."/>
            <person name="Sun H."/>
            <person name="Tritt A."/>
            <person name="Yoshinaga Y."/>
            <person name="Zwiers L.-H."/>
            <person name="Turgeon B."/>
            <person name="Goodwin S."/>
            <person name="Spatafora J."/>
            <person name="Crous P."/>
            <person name="Grigoriev I."/>
        </authorList>
    </citation>
    <scope>NUCLEOTIDE SEQUENCE</scope>
    <source>
        <strain evidence="1">CBS 122681</strain>
    </source>
</reference>
<organism evidence="1 2">
    <name type="scientific">Lophiostoma macrostomum CBS 122681</name>
    <dbReference type="NCBI Taxonomy" id="1314788"/>
    <lineage>
        <taxon>Eukaryota</taxon>
        <taxon>Fungi</taxon>
        <taxon>Dikarya</taxon>
        <taxon>Ascomycota</taxon>
        <taxon>Pezizomycotina</taxon>
        <taxon>Dothideomycetes</taxon>
        <taxon>Pleosporomycetidae</taxon>
        <taxon>Pleosporales</taxon>
        <taxon>Lophiostomataceae</taxon>
        <taxon>Lophiostoma</taxon>
    </lineage>
</organism>
<dbReference type="AlphaFoldDB" id="A0A6A6TLV9"/>
<gene>
    <name evidence="1" type="ORF">K491DRAFT_711311</name>
</gene>
<evidence type="ECO:0000313" key="1">
    <source>
        <dbReference type="EMBL" id="KAF2661059.1"/>
    </source>
</evidence>
<name>A0A6A6TLV9_9PLEO</name>
<sequence>MSPQHTPQKAKDMRLSLDEFVRTVRRTTAKEFSKIPPVGAMNFQKQQYTSSNSLSGRKLHVGTIAREGRPEEEVWAVVKHHNVTFYDDSKELPVDDYKQVHFIYPFNCLHYAGATKSFPQLSCMIAYYFLAAGLMSEFIEGGKPRLSVRGFEKACVAIVKASKVKNGNASMLYQEQAEKDGLGTHERVNLSLHEIIDRSDFKRRNFDSVHKLSRAAIRALPENDQFKRMETWLHTVGVQTTEGAPDLAEKLSEKVVAYDKVKADLDKVTRERDQLQLFAASHRYNSMVQKVEELQDKLDKARLELELYKD</sequence>